<feature type="chain" id="PRO_5003613819" description="Lipoprotein" evidence="1">
    <location>
        <begin position="29"/>
        <end position="230"/>
    </location>
</feature>
<gene>
    <name evidence="2" type="ordered locus">DGo_CA1467</name>
</gene>
<dbReference type="KEGG" id="dgo:DGo_CA1467"/>
<dbReference type="EMBL" id="CP002191">
    <property type="protein sequence ID" value="AFD25394.1"/>
    <property type="molecule type" value="Genomic_DNA"/>
</dbReference>
<feature type="signal peptide" evidence="1">
    <location>
        <begin position="1"/>
        <end position="28"/>
    </location>
</feature>
<dbReference type="HOGENOM" id="CLU_1203204_0_0_0"/>
<keyword evidence="1" id="KW-0732">Signal</keyword>
<protein>
    <recommendedName>
        <fullName evidence="4">Lipoprotein</fullName>
    </recommendedName>
</protein>
<sequence>MRAPLKLLVPGTLALALASCGGTPTPQASEQPTVTVIQGRVTSASGTGTVSVTELAGTSAATSSNGSFTLTLPQDSALSARTQGAAQVMSNLQCAGSLSSSDTSARGYLVANMQVSDGAGTRTVSAVRGSKPGLLSRSVDGRAWLYVDKDTYLSGTVDCAKLLNVSQIASLPVQIAVKAKAGWNVVALKIDASASLLGQVSAGGSVVNATDGSAQSEWRTSEELQAQISF</sequence>
<evidence type="ECO:0000313" key="2">
    <source>
        <dbReference type="EMBL" id="AFD25394.1"/>
    </source>
</evidence>
<dbReference type="PROSITE" id="PS51257">
    <property type="entry name" value="PROKAR_LIPOPROTEIN"/>
    <property type="match status" value="1"/>
</dbReference>
<accession>H8GTR6</accession>
<organism evidence="2 3">
    <name type="scientific">Deinococcus gobiensis (strain DSM 21396 / JCM 16679 / CGMCC 1.7299 / I-0)</name>
    <dbReference type="NCBI Taxonomy" id="745776"/>
    <lineage>
        <taxon>Bacteria</taxon>
        <taxon>Thermotogati</taxon>
        <taxon>Deinococcota</taxon>
        <taxon>Deinococci</taxon>
        <taxon>Deinococcales</taxon>
        <taxon>Deinococcaceae</taxon>
        <taxon>Deinococcus</taxon>
    </lineage>
</organism>
<dbReference type="RefSeq" id="WP_014684877.1">
    <property type="nucleotide sequence ID" value="NC_017790.1"/>
</dbReference>
<proteinExistence type="predicted"/>
<keyword evidence="3" id="KW-1185">Reference proteome</keyword>
<evidence type="ECO:0000256" key="1">
    <source>
        <dbReference type="SAM" id="SignalP"/>
    </source>
</evidence>
<dbReference type="Proteomes" id="UP000007575">
    <property type="component" value="Chromosome"/>
</dbReference>
<dbReference type="OrthoDB" id="66230at2"/>
<evidence type="ECO:0000313" key="3">
    <source>
        <dbReference type="Proteomes" id="UP000007575"/>
    </source>
</evidence>
<evidence type="ECO:0008006" key="4">
    <source>
        <dbReference type="Google" id="ProtNLM"/>
    </source>
</evidence>
<dbReference type="PATRIC" id="fig|745776.4.peg.1509"/>
<reference evidence="2 3" key="1">
    <citation type="journal article" date="2012" name="PLoS ONE">
        <title>Genome sequence and transcriptome analysis of the radioresistant bacterium Deinococcus gobiensis: insights into the extreme environmental adaptations.</title>
        <authorList>
            <person name="Yuan M."/>
            <person name="Chen M."/>
            <person name="Zhang W."/>
            <person name="Lu W."/>
            <person name="Wang J."/>
            <person name="Yang M."/>
            <person name="Zhao P."/>
            <person name="Tang R."/>
            <person name="Li X."/>
            <person name="Hao Y."/>
            <person name="Zhou Z."/>
            <person name="Zhan Y."/>
            <person name="Yu H."/>
            <person name="Teng C."/>
            <person name="Yan Y."/>
            <person name="Ping S."/>
            <person name="Wang Y."/>
            <person name="Lin M."/>
        </authorList>
    </citation>
    <scope>NUCLEOTIDE SEQUENCE [LARGE SCALE GENOMIC DNA]</scope>
    <source>
        <strain evidence="2 3">I-0</strain>
    </source>
</reference>
<dbReference type="AlphaFoldDB" id="H8GTR6"/>
<name>H8GTR6_DEIGI</name>